<comment type="caution">
    <text evidence="2">The sequence shown here is derived from an EMBL/GenBank/DDBJ whole genome shotgun (WGS) entry which is preliminary data.</text>
</comment>
<dbReference type="Proteomes" id="UP001443914">
    <property type="component" value="Unassembled WGS sequence"/>
</dbReference>
<keyword evidence="3" id="KW-1185">Reference proteome</keyword>
<gene>
    <name evidence="2" type="ORF">RND81_04G203000</name>
</gene>
<dbReference type="AlphaFoldDB" id="A0AAW1LNV8"/>
<sequence>MAKGLIWATTEDLMRNKGRVPSLYRQLLRSLNSTDLPLTFAARMARKAEVRAIFMLGSEEQSLHNIADLINAAEYSLSMLKKGEIPKHIQ</sequence>
<evidence type="ECO:0000313" key="3">
    <source>
        <dbReference type="Proteomes" id="UP001443914"/>
    </source>
</evidence>
<proteinExistence type="predicted"/>
<feature type="domain" description="LYR motif containing" evidence="1">
    <location>
        <begin position="12"/>
        <end position="81"/>
    </location>
</feature>
<reference evidence="2" key="1">
    <citation type="submission" date="2024-03" db="EMBL/GenBank/DDBJ databases">
        <title>WGS assembly of Saponaria officinalis var. Norfolk2.</title>
        <authorList>
            <person name="Jenkins J."/>
            <person name="Shu S."/>
            <person name="Grimwood J."/>
            <person name="Barry K."/>
            <person name="Goodstein D."/>
            <person name="Schmutz J."/>
            <person name="Leebens-Mack J."/>
            <person name="Osbourn A."/>
        </authorList>
    </citation>
    <scope>NUCLEOTIDE SEQUENCE [LARGE SCALE GENOMIC DNA]</scope>
    <source>
        <strain evidence="2">JIC</strain>
    </source>
</reference>
<evidence type="ECO:0000259" key="1">
    <source>
        <dbReference type="Pfam" id="PF23655"/>
    </source>
</evidence>
<dbReference type="Pfam" id="PF23655">
    <property type="entry name" value="LYRM_2"/>
    <property type="match status" value="1"/>
</dbReference>
<name>A0AAW1LNV8_SAPOF</name>
<evidence type="ECO:0000313" key="2">
    <source>
        <dbReference type="EMBL" id="KAK9735388.1"/>
    </source>
</evidence>
<dbReference type="EMBL" id="JBDFQZ010000004">
    <property type="protein sequence ID" value="KAK9735388.1"/>
    <property type="molecule type" value="Genomic_DNA"/>
</dbReference>
<accession>A0AAW1LNV8</accession>
<protein>
    <recommendedName>
        <fullName evidence="1">LYR motif containing domain-containing protein</fullName>
    </recommendedName>
</protein>
<dbReference type="PANTHER" id="PTHR36724">
    <property type="entry name" value="COMPLEX 1 LYR-LIKE PROTEIN"/>
    <property type="match status" value="1"/>
</dbReference>
<dbReference type="PANTHER" id="PTHR36724:SF1">
    <property type="entry name" value="COMPLEX 1 LYR-LIKE PROTEIN"/>
    <property type="match status" value="1"/>
</dbReference>
<dbReference type="InterPro" id="IPR056185">
    <property type="entry name" value="LYRM_2_plant"/>
</dbReference>
<organism evidence="2 3">
    <name type="scientific">Saponaria officinalis</name>
    <name type="common">Common soapwort</name>
    <name type="synonym">Lychnis saponaria</name>
    <dbReference type="NCBI Taxonomy" id="3572"/>
    <lineage>
        <taxon>Eukaryota</taxon>
        <taxon>Viridiplantae</taxon>
        <taxon>Streptophyta</taxon>
        <taxon>Embryophyta</taxon>
        <taxon>Tracheophyta</taxon>
        <taxon>Spermatophyta</taxon>
        <taxon>Magnoliopsida</taxon>
        <taxon>eudicotyledons</taxon>
        <taxon>Gunneridae</taxon>
        <taxon>Pentapetalae</taxon>
        <taxon>Caryophyllales</taxon>
        <taxon>Caryophyllaceae</taxon>
        <taxon>Caryophylleae</taxon>
        <taxon>Saponaria</taxon>
    </lineage>
</organism>